<accession>A0ACC1XIN9</accession>
<proteinExistence type="predicted"/>
<name>A0ACC1XIN9_MELAZ</name>
<organism evidence="1 2">
    <name type="scientific">Melia azedarach</name>
    <name type="common">Chinaberry tree</name>
    <dbReference type="NCBI Taxonomy" id="155640"/>
    <lineage>
        <taxon>Eukaryota</taxon>
        <taxon>Viridiplantae</taxon>
        <taxon>Streptophyta</taxon>
        <taxon>Embryophyta</taxon>
        <taxon>Tracheophyta</taxon>
        <taxon>Spermatophyta</taxon>
        <taxon>Magnoliopsida</taxon>
        <taxon>eudicotyledons</taxon>
        <taxon>Gunneridae</taxon>
        <taxon>Pentapetalae</taxon>
        <taxon>rosids</taxon>
        <taxon>malvids</taxon>
        <taxon>Sapindales</taxon>
        <taxon>Meliaceae</taxon>
        <taxon>Melia</taxon>
    </lineage>
</organism>
<keyword evidence="2" id="KW-1185">Reference proteome</keyword>
<sequence>MEEVQQLTRWEGYVDWRNRPALRGRHGGILAASFVLVVEILENLAYLANASNLVLYLSEYMHFSPSKSANNVTNFMGTAFLLALLGGFLSDAFSTTYHVYLISAVIEFLGLVILTIQARSSSLKPPECNPPNIPCQEVHGGKAAMLFLGLYLVALGVGGIKGSLPPHGAEQFDESTPQGRKRRSTFFNYFVFCLSCGALIAVTFVVWIEDNKGWEWGFGISTIAILLSIPIFLSGSAFYKNKIPSGSPLTAICKVLVAAIINTCASKSPSNAIANLVHESFLSYRERQGS</sequence>
<reference evidence="1 2" key="1">
    <citation type="journal article" date="2023" name="Science">
        <title>Complex scaffold remodeling in plant triterpene biosynthesis.</title>
        <authorList>
            <person name="De La Pena R."/>
            <person name="Hodgson H."/>
            <person name="Liu J.C."/>
            <person name="Stephenson M.J."/>
            <person name="Martin A.C."/>
            <person name="Owen C."/>
            <person name="Harkess A."/>
            <person name="Leebens-Mack J."/>
            <person name="Jimenez L.E."/>
            <person name="Osbourn A."/>
            <person name="Sattely E.S."/>
        </authorList>
    </citation>
    <scope>NUCLEOTIDE SEQUENCE [LARGE SCALE GENOMIC DNA]</scope>
    <source>
        <strain evidence="2">cv. JPN11</strain>
        <tissue evidence="1">Leaf</tissue>
    </source>
</reference>
<comment type="caution">
    <text evidence="1">The sequence shown here is derived from an EMBL/GenBank/DDBJ whole genome shotgun (WGS) entry which is preliminary data.</text>
</comment>
<evidence type="ECO:0000313" key="1">
    <source>
        <dbReference type="EMBL" id="KAJ4711266.1"/>
    </source>
</evidence>
<gene>
    <name evidence="1" type="ORF">OWV82_017313</name>
</gene>
<dbReference type="Proteomes" id="UP001164539">
    <property type="component" value="Chromosome 9"/>
</dbReference>
<evidence type="ECO:0000313" key="2">
    <source>
        <dbReference type="Proteomes" id="UP001164539"/>
    </source>
</evidence>
<dbReference type="EMBL" id="CM051402">
    <property type="protein sequence ID" value="KAJ4711266.1"/>
    <property type="molecule type" value="Genomic_DNA"/>
</dbReference>
<protein>
    <submittedName>
        <fullName evidence="1">Protein NRT1/ PTR FAMILY 4.6-like</fullName>
    </submittedName>
</protein>